<feature type="binding site" evidence="7">
    <location>
        <position position="214"/>
    </location>
    <ligand>
        <name>Mg(2+)</name>
        <dbReference type="ChEBI" id="CHEBI:18420"/>
        <label>1</label>
        <note>catalytic</note>
    </ligand>
</feature>
<feature type="binding site" evidence="7">
    <location>
        <position position="89"/>
    </location>
    <ligand>
        <name>Mg(2+)</name>
        <dbReference type="ChEBI" id="CHEBI:18420"/>
        <label>1</label>
        <note>catalytic</note>
    </ligand>
</feature>
<dbReference type="Gene3D" id="3.40.190.80">
    <property type="match status" value="1"/>
</dbReference>
<dbReference type="KEGG" id="mai:MICA_1203"/>
<dbReference type="GO" id="GO:0007165">
    <property type="term" value="P:signal transduction"/>
    <property type="evidence" value="ECO:0007669"/>
    <property type="project" value="TreeGrafter"/>
</dbReference>
<dbReference type="eggNOG" id="COG0483">
    <property type="taxonomic scope" value="Bacteria"/>
</dbReference>
<name>G2KRG4_MICAA</name>
<dbReference type="Pfam" id="PF00459">
    <property type="entry name" value="Inositol_P"/>
    <property type="match status" value="1"/>
</dbReference>
<dbReference type="PRINTS" id="PR01959">
    <property type="entry name" value="SBIMPHPHTASE"/>
</dbReference>
<dbReference type="FunFam" id="3.30.540.10:FF:000003">
    <property type="entry name" value="Inositol-1-monophosphatase"/>
    <property type="match status" value="1"/>
</dbReference>
<dbReference type="InterPro" id="IPR020583">
    <property type="entry name" value="Inositol_monoP_metal-BS"/>
</dbReference>
<reference evidence="9 10" key="1">
    <citation type="journal article" date="2011" name="BMC Genomics">
        <title>Genomic insights into an obligate epibiotic bacterial predator: Micavibrio aeruginosavorus ARL-13.</title>
        <authorList>
            <person name="Wang Z."/>
            <person name="Kadouri D."/>
            <person name="Wu M."/>
        </authorList>
    </citation>
    <scope>NUCLEOTIDE SEQUENCE [LARGE SCALE GENOMIC DNA]</scope>
    <source>
        <strain evidence="9 10">ARL-13</strain>
    </source>
</reference>
<keyword evidence="4 7" id="KW-0479">Metal-binding</keyword>
<evidence type="ECO:0000313" key="10">
    <source>
        <dbReference type="Proteomes" id="UP000009286"/>
    </source>
</evidence>
<dbReference type="InterPro" id="IPR022337">
    <property type="entry name" value="Inositol_monophosphatase_SuhB"/>
</dbReference>
<evidence type="ECO:0000313" key="9">
    <source>
        <dbReference type="EMBL" id="AEP09526.1"/>
    </source>
</evidence>
<comment type="catalytic activity">
    <reaction evidence="1 8">
        <text>a myo-inositol phosphate + H2O = myo-inositol + phosphate</text>
        <dbReference type="Rhea" id="RHEA:24056"/>
        <dbReference type="ChEBI" id="CHEBI:15377"/>
        <dbReference type="ChEBI" id="CHEBI:17268"/>
        <dbReference type="ChEBI" id="CHEBI:43474"/>
        <dbReference type="ChEBI" id="CHEBI:84139"/>
        <dbReference type="EC" id="3.1.3.25"/>
    </reaction>
</comment>
<dbReference type="PRINTS" id="PR00377">
    <property type="entry name" value="IMPHPHTASES"/>
</dbReference>
<dbReference type="AlphaFoldDB" id="G2KRG4"/>
<keyword evidence="5 8" id="KW-0378">Hydrolase</keyword>
<dbReference type="STRING" id="856793.MICA_1203"/>
<feature type="binding site" evidence="7">
    <location>
        <position position="88"/>
    </location>
    <ligand>
        <name>Mg(2+)</name>
        <dbReference type="ChEBI" id="CHEBI:18420"/>
        <label>1</label>
        <note>catalytic</note>
    </ligand>
</feature>
<evidence type="ECO:0000256" key="8">
    <source>
        <dbReference type="RuleBase" id="RU364068"/>
    </source>
</evidence>
<dbReference type="PANTHER" id="PTHR20854:SF4">
    <property type="entry name" value="INOSITOL-1-MONOPHOSPHATASE-RELATED"/>
    <property type="match status" value="1"/>
</dbReference>
<dbReference type="EC" id="3.1.3.25" evidence="8"/>
<proteinExistence type="inferred from homology"/>
<dbReference type="CDD" id="cd01639">
    <property type="entry name" value="IMPase"/>
    <property type="match status" value="1"/>
</dbReference>
<feature type="binding site" evidence="7">
    <location>
        <position position="86"/>
    </location>
    <ligand>
        <name>Mg(2+)</name>
        <dbReference type="ChEBI" id="CHEBI:18420"/>
        <label>1</label>
        <note>catalytic</note>
    </ligand>
</feature>
<dbReference type="PANTHER" id="PTHR20854">
    <property type="entry name" value="INOSITOL MONOPHOSPHATASE"/>
    <property type="match status" value="1"/>
</dbReference>
<dbReference type="EMBL" id="CP002382">
    <property type="protein sequence ID" value="AEP09526.1"/>
    <property type="molecule type" value="Genomic_DNA"/>
</dbReference>
<evidence type="ECO:0000256" key="3">
    <source>
        <dbReference type="ARBA" id="ARBA00009759"/>
    </source>
</evidence>
<dbReference type="InterPro" id="IPR020550">
    <property type="entry name" value="Inositol_monophosphatase_CS"/>
</dbReference>
<dbReference type="SUPFAM" id="SSF56655">
    <property type="entry name" value="Carbohydrate phosphatase"/>
    <property type="match status" value="1"/>
</dbReference>
<dbReference type="OrthoDB" id="9785695at2"/>
<dbReference type="HOGENOM" id="CLU_044118_0_0_5"/>
<evidence type="ECO:0000256" key="5">
    <source>
        <dbReference type="ARBA" id="ARBA00022801"/>
    </source>
</evidence>
<accession>G2KRG4</accession>
<comment type="cofactor">
    <cofactor evidence="2 7 8">
        <name>Mg(2+)</name>
        <dbReference type="ChEBI" id="CHEBI:18420"/>
    </cofactor>
</comment>
<dbReference type="GO" id="GO:0008934">
    <property type="term" value="F:inositol monophosphate 1-phosphatase activity"/>
    <property type="evidence" value="ECO:0007669"/>
    <property type="project" value="InterPro"/>
</dbReference>
<keyword evidence="10" id="KW-1185">Reference proteome</keyword>
<dbReference type="InterPro" id="IPR033942">
    <property type="entry name" value="IMPase"/>
</dbReference>
<dbReference type="GO" id="GO:0006020">
    <property type="term" value="P:inositol metabolic process"/>
    <property type="evidence" value="ECO:0007669"/>
    <property type="project" value="TreeGrafter"/>
</dbReference>
<sequence length="267" mass="28918">MALSPNVNVMLRAAEKAARSLLRDFGEVEQLQVSMKGPADFVSAADRRAESIIYEELSKARPDFSFLMEEGGEVKGRDGENRFIIDPLDGTNNFLHGLPHWAISIGLETRGEIVAGIIYDPVKDEMFRAEKGGGAFMRNKRLRVSGRRDLTLSVIAGGAPALTRGDRPAYLRQLNAILSQTAGFRRNGAAALDLAYVAAGRFEGYWEADLKPWDVAAGALIVKEAGGFVGTIKNSGKGNAIYDGDVLATNDSLFETLRKILANAANE</sequence>
<dbReference type="InterPro" id="IPR000760">
    <property type="entry name" value="Inositol_monophosphatase-like"/>
</dbReference>
<protein>
    <recommendedName>
        <fullName evidence="8">Inositol-1-monophosphatase</fullName>
        <ecNumber evidence="8">3.1.3.25</ecNumber>
    </recommendedName>
</protein>
<dbReference type="RefSeq" id="WP_014102749.1">
    <property type="nucleotide sequence ID" value="NC_016026.1"/>
</dbReference>
<dbReference type="Gene3D" id="3.30.540.10">
    <property type="entry name" value="Fructose-1,6-Bisphosphatase, subunit A, domain 1"/>
    <property type="match status" value="1"/>
</dbReference>
<gene>
    <name evidence="9" type="primary">suhB</name>
    <name evidence="9" type="ordered locus">MICA_1203</name>
</gene>
<feature type="binding site" evidence="7">
    <location>
        <position position="69"/>
    </location>
    <ligand>
        <name>Mg(2+)</name>
        <dbReference type="ChEBI" id="CHEBI:18420"/>
        <label>1</label>
        <note>catalytic</note>
    </ligand>
</feature>
<dbReference type="Proteomes" id="UP000009286">
    <property type="component" value="Chromosome"/>
</dbReference>
<evidence type="ECO:0000256" key="7">
    <source>
        <dbReference type="PIRSR" id="PIRSR600760-2"/>
    </source>
</evidence>
<evidence type="ECO:0000256" key="6">
    <source>
        <dbReference type="ARBA" id="ARBA00022842"/>
    </source>
</evidence>
<evidence type="ECO:0000256" key="2">
    <source>
        <dbReference type="ARBA" id="ARBA00001946"/>
    </source>
</evidence>
<evidence type="ECO:0000256" key="1">
    <source>
        <dbReference type="ARBA" id="ARBA00001033"/>
    </source>
</evidence>
<dbReference type="GO" id="GO:0046854">
    <property type="term" value="P:phosphatidylinositol phosphate biosynthetic process"/>
    <property type="evidence" value="ECO:0007669"/>
    <property type="project" value="InterPro"/>
</dbReference>
<evidence type="ECO:0000256" key="4">
    <source>
        <dbReference type="ARBA" id="ARBA00022723"/>
    </source>
</evidence>
<organism evidence="9 10">
    <name type="scientific">Micavibrio aeruginosavorus (strain ARL-13)</name>
    <dbReference type="NCBI Taxonomy" id="856793"/>
    <lineage>
        <taxon>Bacteria</taxon>
        <taxon>Pseudomonadati</taxon>
        <taxon>Bdellovibrionota</taxon>
        <taxon>Bdellovibrionia</taxon>
        <taxon>Bdellovibrionales</taxon>
        <taxon>Pseudobdellovibrionaceae</taxon>
        <taxon>Micavibrio</taxon>
    </lineage>
</organism>
<comment type="similarity">
    <text evidence="3 8">Belongs to the inositol monophosphatase superfamily.</text>
</comment>
<keyword evidence="6 7" id="KW-0460">Magnesium</keyword>
<dbReference type="GO" id="GO:0046872">
    <property type="term" value="F:metal ion binding"/>
    <property type="evidence" value="ECO:0007669"/>
    <property type="project" value="UniProtKB-KW"/>
</dbReference>
<dbReference type="PROSITE" id="PS00629">
    <property type="entry name" value="IMP_1"/>
    <property type="match status" value="1"/>
</dbReference>
<dbReference type="PROSITE" id="PS00630">
    <property type="entry name" value="IMP_2"/>
    <property type="match status" value="1"/>
</dbReference>